<dbReference type="EMBL" id="LAZR01060010">
    <property type="protein sequence ID" value="KKK66582.1"/>
    <property type="molecule type" value="Genomic_DNA"/>
</dbReference>
<protein>
    <submittedName>
        <fullName evidence="2">Uncharacterized protein</fullName>
    </submittedName>
</protein>
<proteinExistence type="predicted"/>
<organism evidence="2">
    <name type="scientific">marine sediment metagenome</name>
    <dbReference type="NCBI Taxonomy" id="412755"/>
    <lineage>
        <taxon>unclassified sequences</taxon>
        <taxon>metagenomes</taxon>
        <taxon>ecological metagenomes</taxon>
    </lineage>
</organism>
<feature type="compositionally biased region" description="Basic residues" evidence="1">
    <location>
        <begin position="43"/>
        <end position="52"/>
    </location>
</feature>
<name>A0A0F8XBQ1_9ZZZZ</name>
<dbReference type="AlphaFoldDB" id="A0A0F8XBQ1"/>
<accession>A0A0F8XBQ1</accession>
<evidence type="ECO:0000256" key="1">
    <source>
        <dbReference type="SAM" id="MobiDB-lite"/>
    </source>
</evidence>
<feature type="compositionally biased region" description="Basic residues" evidence="1">
    <location>
        <begin position="1"/>
        <end position="18"/>
    </location>
</feature>
<evidence type="ECO:0000313" key="2">
    <source>
        <dbReference type="EMBL" id="KKK66582.1"/>
    </source>
</evidence>
<feature type="region of interest" description="Disordered" evidence="1">
    <location>
        <begin position="1"/>
        <end position="52"/>
    </location>
</feature>
<comment type="caution">
    <text evidence="2">The sequence shown here is derived from an EMBL/GenBank/DDBJ whole genome shotgun (WGS) entry which is preliminary data.</text>
</comment>
<reference evidence="2" key="1">
    <citation type="journal article" date="2015" name="Nature">
        <title>Complex archaea that bridge the gap between prokaryotes and eukaryotes.</title>
        <authorList>
            <person name="Spang A."/>
            <person name="Saw J.H."/>
            <person name="Jorgensen S.L."/>
            <person name="Zaremba-Niedzwiedzka K."/>
            <person name="Martijn J."/>
            <person name="Lind A.E."/>
            <person name="van Eijk R."/>
            <person name="Schleper C."/>
            <person name="Guy L."/>
            <person name="Ettema T.J."/>
        </authorList>
    </citation>
    <scope>NUCLEOTIDE SEQUENCE</scope>
</reference>
<sequence length="52" mass="5657">MASKGGKRISRKIRHLKKEGKTQRQAVGQALGMARSGNLGPAAKRKAKRSKK</sequence>
<gene>
    <name evidence="2" type="ORF">LCGC14_2962660</name>
</gene>